<comment type="caution">
    <text evidence="9">The sequence shown here is derived from an EMBL/GenBank/DDBJ whole genome shotgun (WGS) entry which is preliminary data.</text>
</comment>
<dbReference type="Pfam" id="PF05860">
    <property type="entry name" value="TPS"/>
    <property type="match status" value="1"/>
</dbReference>
<feature type="region of interest" description="Disordered" evidence="6">
    <location>
        <begin position="2735"/>
        <end position="2757"/>
    </location>
</feature>
<proteinExistence type="inferred from homology"/>
<evidence type="ECO:0000256" key="2">
    <source>
        <dbReference type="ARBA" id="ARBA00022656"/>
    </source>
</evidence>
<dbReference type="NCBIfam" id="TIGR01731">
    <property type="entry name" value="fil_hemag_20aa"/>
    <property type="match status" value="19"/>
</dbReference>
<dbReference type="NCBIfam" id="TIGR01901">
    <property type="entry name" value="adhes_NPXG"/>
    <property type="match status" value="1"/>
</dbReference>
<evidence type="ECO:0000256" key="7">
    <source>
        <dbReference type="SAM" id="SignalP"/>
    </source>
</evidence>
<dbReference type="GO" id="GO:0003824">
    <property type="term" value="F:catalytic activity"/>
    <property type="evidence" value="ECO:0007669"/>
    <property type="project" value="UniProtKB-ARBA"/>
</dbReference>
<keyword evidence="10" id="KW-1185">Reference proteome</keyword>
<feature type="compositionally biased region" description="Polar residues" evidence="6">
    <location>
        <begin position="2735"/>
        <end position="2747"/>
    </location>
</feature>
<reference evidence="9" key="1">
    <citation type="submission" date="2022-03" db="EMBL/GenBank/DDBJ databases">
        <title>Pseudomonas marianensis sp. nov., a marine bacterium isolated from deep-sea sediments of the Mariana Trench.</title>
        <authorList>
            <person name="Wei Y."/>
        </authorList>
    </citation>
    <scope>NUCLEOTIDE SEQUENCE</scope>
    <source>
        <strain evidence="9">PS1</strain>
    </source>
</reference>
<dbReference type="GO" id="GO:0090729">
    <property type="term" value="F:toxin activity"/>
    <property type="evidence" value="ECO:0007669"/>
    <property type="project" value="UniProtKB-KW"/>
</dbReference>
<feature type="signal peptide" evidence="7">
    <location>
        <begin position="1"/>
        <end position="27"/>
    </location>
</feature>
<dbReference type="InterPro" id="IPR006915">
    <property type="entry name" value="DUF637_hemagglutn_put"/>
</dbReference>
<evidence type="ECO:0000256" key="1">
    <source>
        <dbReference type="ARBA" id="ARBA00004219"/>
    </source>
</evidence>
<keyword evidence="2" id="KW-0800">Toxin</keyword>
<dbReference type="InterPro" id="IPR010069">
    <property type="entry name" value="CdiA_FHA1_rpt"/>
</dbReference>
<evidence type="ECO:0000256" key="4">
    <source>
        <dbReference type="ARBA" id="ARBA00023026"/>
    </source>
</evidence>
<evidence type="ECO:0000256" key="5">
    <source>
        <dbReference type="ARBA" id="ARBA00024043"/>
    </source>
</evidence>
<evidence type="ECO:0000259" key="8">
    <source>
        <dbReference type="SMART" id="SM00912"/>
    </source>
</evidence>
<keyword evidence="3" id="KW-1266">Target cell cytoplasm</keyword>
<feature type="chain" id="PRO_5040895769" evidence="7">
    <location>
        <begin position="28"/>
        <end position="2757"/>
    </location>
</feature>
<keyword evidence="4" id="KW-0843">Virulence</keyword>
<keyword evidence="7" id="KW-0732">Signal</keyword>
<dbReference type="SUPFAM" id="SSF51126">
    <property type="entry name" value="Pectin lyase-like"/>
    <property type="match status" value="1"/>
</dbReference>
<protein>
    <submittedName>
        <fullName evidence="9">DUF637 domain-containing protein</fullName>
    </submittedName>
</protein>
<comment type="similarity">
    <text evidence="5">In the N-terminal section; belongs to the CdiA toxin family.</text>
</comment>
<dbReference type="Pfam" id="PF13332">
    <property type="entry name" value="Fil_haemagg_2"/>
    <property type="match status" value="3"/>
</dbReference>
<evidence type="ECO:0000313" key="9">
    <source>
        <dbReference type="EMBL" id="MCJ0976026.1"/>
    </source>
</evidence>
<dbReference type="InterPro" id="IPR025157">
    <property type="entry name" value="Hemagglutinin_rpt"/>
</dbReference>
<dbReference type="Pfam" id="PF04829">
    <property type="entry name" value="PT-VENN"/>
    <property type="match status" value="1"/>
</dbReference>
<name>A0A9X2AX45_9GAMM</name>
<organism evidence="9 10">
    <name type="scientific">Stutzerimonas marianensis</name>
    <dbReference type="NCBI Taxonomy" id="2929513"/>
    <lineage>
        <taxon>Bacteria</taxon>
        <taxon>Pseudomonadati</taxon>
        <taxon>Pseudomonadota</taxon>
        <taxon>Gammaproteobacteria</taxon>
        <taxon>Pseudomonadales</taxon>
        <taxon>Pseudomonadaceae</taxon>
        <taxon>Stutzerimonas</taxon>
    </lineage>
</organism>
<evidence type="ECO:0000313" key="10">
    <source>
        <dbReference type="Proteomes" id="UP001139682"/>
    </source>
</evidence>
<dbReference type="Gene3D" id="2.160.20.10">
    <property type="entry name" value="Single-stranded right-handed beta-helix, Pectin lyase-like"/>
    <property type="match status" value="1"/>
</dbReference>
<dbReference type="InterPro" id="IPR012334">
    <property type="entry name" value="Pectin_lyas_fold"/>
</dbReference>
<dbReference type="Pfam" id="PF05594">
    <property type="entry name" value="Fil_haemagg"/>
    <property type="match status" value="12"/>
</dbReference>
<sequence>MDVRSPFFQNVATILVGVMFLNPIVSAAADLTVAAGSGATIGQAGNGVPIVNIAAPNGNGLSHNKFKDYNVGQQGLILNNATERTQSTQLGGIILGNSNLNGKAAGLILNEVTGANASRLQGYTEVAGKSAHVVVANPHGITCDGCGFINTPRVTLSTGTPVIEGGRLDRFDVNGGSIAIEGQGLNASNVDQFDLITRSAKINAELHANKLNIIAGRNEVDASTLAATAKAPDDSNKPLLAIDSSALGGMYAGAIRLVGTEAGVGVKLAGDMAASAGDIRIDANGQLSVAQATASRDLIVRGVDVELEGQAYAGRSADLNASSQLINHQLLAGADGIKIVTARLVNQGDIEAGLHPDNSRNPEADLVIHSGSMRNSGNAVANRTLDIKLASKLDNSGGGLSGSVTTIESADVDNTQNGLITARDSLHLNAGTLDNRGGVLNAQRAIVGQVDVLTNRGGEITSQEAISLSGGVLDNSKGGRIISTGELTVATTKSNNSEGGLISGWQGISLTGQSLNNSHAGTLSSKNGNITVRLSQGLDNRREGAVVSKEAQSLTAAWLDNREGGIISGQSSVNLKLGELDNGGVITASDDLTLAVSGLRNVGGALTAGTSLGLNGDSLSNVGGQISSQGSLSLVLSLLLDNSSGVVSAKGPLVLRGDNIRNRSGQAVGEGLLQLFARQLENTDGGVIAGDALVYANIADKLDNSYGGLLFSRNGAVEIEAGEFVNRSGSVQAANTVDLAVSTTLDNRGGRIVSETATVSLQADELNNAGQGILGSVSSWVALTLGKLLDNRNGTIQAKSGLTVRATDPQGQIFNQGGYLSTSDGETKVTTGSLFNQGGELYGASLLSVTARHVDNQGSTSVQGGRMTAELIDFSLAGSLNNAYGLIEAQRAFELDIGSLSNGKGQLRALGPSGTSSLRSSGLIDNRAGNIEVANTDFVLTAATYSNTDGTLSHLGQGVFGLSSNLIMNAGGALFTNGDVSLSADSWAHSGSLQARSMVLDIGTFTQAASSQLIAKDGLVLTGTNWTNDGVIASDGTVSLALGAGTYRGDGTLSSNGRLALSAGSVTLSSATAGITGGDSSEVNATGTLWNRGRLVSVGDFTLRAAVLNNNGTLGAADSLTLYTPMLSNDNGLIFSGADTALRVGTFVNSYANVYSMGTLDITGNDSGGWATRIDNLSGSLESAGNMRLLSRQLNNSKDDFTTERQITDGNVNVYWNDYCDGKGCELYFHAVERFEDVIKSDSPTAYITSGGNLSFKGTSFNNLYSTVSAAGDITIDSASFANIGAGGGEQRNVSSGFYTRDRGLYSDFIAAKDRFNASVAQRGKMTLDDIVQAGSGNSQLTIDEIIRVGGAGGFYNTSKSVVETAGSASAPAIVQAGGNVTINATQELRNDVVRSHAQGTGLIGDRDTGVSNGSFVQRVAITSQLPPDLSQKQIDPVALPGFSLPTGVNGLFRLSSEGAADTVIDGQGLQHIVNRSANAHRYLVETNPALTNLKQFMSSDYLLGNLGYNTDQTQKRLGDGLYEQRLVRDAIVARTGQRYLAGLHSDEAMYRYLMDNALASKEALNLSLGVSLTAEQVAALTHDIVWMEEQQILGERVLVPVVYLAQAKGRLAGNGALIQGRDLNLISGGDLSNRGTLRAGQNLNARAATVINAGLMEANERLQLMAIDSLQNASGGVLKGRDVSLTALTGDVINERTVTTTFASGGNDRIRNDIVNNAARIEAGGNLAIVAGRDIQNIGSVMQAGGDASLNAGRDVVIDRQEEIDTYEYRRKRESGYENSVTQYGSSVTVGGDLDVAAGRDVAVIASEVKAGDNITIDAAENLIVASAADEYHQYSYRKQGKTKTTRQNDNVSQVSSLIQAGGEVLLAAGDDIGLIASRVEAGNDAYLYAGRDLSLLAAEDSDYSLYDMKKKGSFGAKKTQRDEVTTVRNIGSSITTGGDLILVSEGDQLYQKARLESGNDLILDSGGSITFEAVKDLDQESHEKSSNSWAWTSAKGKGSTDETLYQSQLIAKGDLVIQAVDGLRIDVKEVNQQSVSQTIDAMVKADPEVAWLKEMEQRGDVDWRQVKEIHDSFKYSHSGLGAGAQLILAIAMAVIMGPAGLGLTGAQGAVAASVATTATNSAISNKGNLSAVFKDVTSKDAIKGYVVSGVTAGVGAKMGYSPTDLGLDWKSVGQVAAKTAVDAGVKTAVYGGSLKSNLAEAAIGNAVIVAGAIGADAIGGLELKSGSLEKIVLHAALGGLLAEASGGDFRTGALAAGASEALVGLLAEKLLPQGVDRTSPEYQQGMHNLVAASQIIGVLAAGLTGGDVQAAAAVAANATANNYLRHQDVEAMVNALEGCGLRGDCQQIRDDFRKISDANRARLAQCEQNGNCEAIKAEIAEGKAALDKLQGYALAVAEADFNTRQWQDGNSVQTILNGQANRSAESAAERSQRQEAEKLVEVAKDPEGLKQLTEMRAQAAYRADLEQKLLADAEVQRLAQQSAADLAADLDQLMPGWRTHREQSLDFVDGVKQGGVLLADVVSPDAWDLLGPSAKAAKLAGIFAGVGKVSGKVSADLVESAAKLNNLLAGKTPSSAELAPFTKAAERQLAEEIKLANQTLAKKPVAAGGGPKGIVNATSHKADDIRFSQNTVTFNKTDKDGGAFTYSDLVKSMKSDGWKGDPVDVVRMPDGKLTSIDNTRIAAAREAGIDVKATVRGFDDLLSASEIKRFTIPKKGFVPKTWGEAITGRINKQTGGFSKENTYGASQPPRITGRE</sequence>
<dbReference type="Proteomes" id="UP001139682">
    <property type="component" value="Unassembled WGS sequence"/>
</dbReference>
<comment type="subcellular location">
    <subcellularLocation>
        <location evidence="1">Target cell</location>
        <location evidence="1">Target cell cytoplasm</location>
    </subcellularLocation>
</comment>
<dbReference type="Pfam" id="PF04830">
    <property type="entry name" value="DUF637"/>
    <property type="match status" value="1"/>
</dbReference>
<evidence type="ECO:0000256" key="6">
    <source>
        <dbReference type="SAM" id="MobiDB-lite"/>
    </source>
</evidence>
<dbReference type="InterPro" id="IPR006914">
    <property type="entry name" value="VENN_dom"/>
</dbReference>
<dbReference type="RefSeq" id="WP_243607990.1">
    <property type="nucleotide sequence ID" value="NZ_JALGRD010000022.1"/>
</dbReference>
<gene>
    <name evidence="9" type="ORF">MST27_21955</name>
</gene>
<dbReference type="InterPro" id="IPR008638">
    <property type="entry name" value="FhaB/CdiA-like_TPS"/>
</dbReference>
<dbReference type="InterPro" id="IPR008619">
    <property type="entry name" value="Filamentous_hemagglutn_rpt"/>
</dbReference>
<accession>A0A9X2AX45</accession>
<dbReference type="InterPro" id="IPR011050">
    <property type="entry name" value="Pectin_lyase_fold/virulence"/>
</dbReference>
<dbReference type="EMBL" id="JALGRD010000022">
    <property type="protein sequence ID" value="MCJ0976026.1"/>
    <property type="molecule type" value="Genomic_DNA"/>
</dbReference>
<feature type="domain" description="Filamentous haemagglutinin FhaB/tRNA nuclease CdiA-like TPS" evidence="8">
    <location>
        <begin position="45"/>
        <end position="166"/>
    </location>
</feature>
<dbReference type="SMART" id="SM00912">
    <property type="entry name" value="Haemagg_act"/>
    <property type="match status" value="1"/>
</dbReference>
<evidence type="ECO:0000256" key="3">
    <source>
        <dbReference type="ARBA" id="ARBA00022913"/>
    </source>
</evidence>